<proteinExistence type="predicted"/>
<dbReference type="EMBL" id="JHAC01000033">
    <property type="protein sequence ID" value="EYB67670.1"/>
    <property type="molecule type" value="Genomic_DNA"/>
</dbReference>
<dbReference type="Proteomes" id="UP000020492">
    <property type="component" value="Unassembled WGS sequence"/>
</dbReference>
<evidence type="ECO:0000313" key="3">
    <source>
        <dbReference type="Proteomes" id="UP000020492"/>
    </source>
</evidence>
<organism evidence="2 3">
    <name type="scientific">Deinococcus phoenicis</name>
    <dbReference type="NCBI Taxonomy" id="1476583"/>
    <lineage>
        <taxon>Bacteria</taxon>
        <taxon>Thermotogati</taxon>
        <taxon>Deinococcota</taxon>
        <taxon>Deinococci</taxon>
        <taxon>Deinococcales</taxon>
        <taxon>Deinococcaceae</taxon>
        <taxon>Deinococcus</taxon>
    </lineage>
</organism>
<feature type="region of interest" description="Disordered" evidence="1">
    <location>
        <begin position="40"/>
        <end position="59"/>
    </location>
</feature>
<keyword evidence="3" id="KW-1185">Reference proteome</keyword>
<comment type="caution">
    <text evidence="2">The sequence shown here is derived from an EMBL/GenBank/DDBJ whole genome shotgun (WGS) entry which is preliminary data.</text>
</comment>
<accession>A0A016QNF0</accession>
<evidence type="ECO:0000313" key="2">
    <source>
        <dbReference type="EMBL" id="EYB67670.1"/>
    </source>
</evidence>
<evidence type="ECO:0000256" key="1">
    <source>
        <dbReference type="SAM" id="MobiDB-lite"/>
    </source>
</evidence>
<evidence type="ECO:0008006" key="4">
    <source>
        <dbReference type="Google" id="ProtNLM"/>
    </source>
</evidence>
<gene>
    <name evidence="2" type="ORF">DEIPH_ctg033orf0090</name>
</gene>
<dbReference type="STRING" id="1476583.DEIPH_ctg033orf0090"/>
<dbReference type="AlphaFoldDB" id="A0A016QNF0"/>
<protein>
    <recommendedName>
        <fullName evidence="4">DUF2946 domain-containing protein</fullName>
    </recommendedName>
</protein>
<sequence length="116" mass="12066">MDPVPSRRPVLPVRLLAALLTILAGFAYPLRTLPVGVFPQSHAHHHAPHGKPATPTEGGHGPHCLFCLTGAFSADPTPGPSLPVRVGRLPPAPAPVPRAAHVFALHPDARAPPPLA</sequence>
<name>A0A016QNF0_9DEIO</name>
<reference evidence="2 3" key="1">
    <citation type="submission" date="2014-03" db="EMBL/GenBank/DDBJ databases">
        <title>Draft genome sequence of Deinococcus phoenicis 1P10ME.</title>
        <authorList>
            <person name="Stepanov V.G."/>
            <person name="Vaishampayan P."/>
            <person name="Venkateswaran K."/>
            <person name="Fox G.E."/>
        </authorList>
    </citation>
    <scope>NUCLEOTIDE SEQUENCE [LARGE SCALE GENOMIC DNA]</scope>
    <source>
        <strain evidence="2 3">1P10ME</strain>
    </source>
</reference>
<dbReference type="PATRIC" id="fig|1476583.3.peg.2243"/>